<dbReference type="EMBL" id="JARBDR010000640">
    <property type="protein sequence ID" value="KAJ8310527.1"/>
    <property type="molecule type" value="Genomic_DNA"/>
</dbReference>
<evidence type="ECO:0000256" key="1">
    <source>
        <dbReference type="ARBA" id="ARBA00004138"/>
    </source>
</evidence>
<comment type="subcellular location">
    <subcellularLocation>
        <location evidence="1">Cell projection</location>
        <location evidence="1">Cilium</location>
    </subcellularLocation>
</comment>
<protein>
    <recommendedName>
        <fullName evidence="8">IFT81 calponin homology domain-containing protein</fullName>
    </recommendedName>
</protein>
<comment type="caution">
    <text evidence="9">The sequence shown here is derived from an EMBL/GenBank/DDBJ whole genome shotgun (WGS) entry which is preliminary data.</text>
</comment>
<evidence type="ECO:0000256" key="4">
    <source>
        <dbReference type="ARBA" id="ARBA00023069"/>
    </source>
</evidence>
<evidence type="ECO:0000259" key="8">
    <source>
        <dbReference type="Pfam" id="PF18383"/>
    </source>
</evidence>
<feature type="compositionally biased region" description="Basic and acidic residues" evidence="7">
    <location>
        <begin position="129"/>
        <end position="138"/>
    </location>
</feature>
<gene>
    <name evidence="9" type="ORF">KUTeg_012392</name>
</gene>
<sequence>MVEGDKFVIYPILEWLLQRIPDLQKRAYLARFLVKVDVPPEIMQEDQIPDLYQQYEELMETFKDLHKQSEDLKKSGFNTTEIRKDIANMEEEKEQLNKRIERLKRKVESHPNAQTMMNVARNLRLERDKEKKLAEQRQEQSTLIQHEEQKKRRLTQQLQDTKNASIGATPESLLQRLEEETRTNRHIVMERLPKDIASRKKVLSDLQRVVAEPAMGQSDLENLQEKISELNAEINQLIEKRLKTGDPTDDKLSLFRQQAAIIAHKKDAALQTFRDVRDENMRVSQEVEQKHEQVRQADGGEVLKGEDFKRYVNKLRSKSTVYKKKDRR</sequence>
<evidence type="ECO:0000256" key="5">
    <source>
        <dbReference type="ARBA" id="ARBA00023273"/>
    </source>
</evidence>
<dbReference type="PANTHER" id="PTHR15614:SF2">
    <property type="entry name" value="INTRAFLAGELLAR TRANSPORT PROTEIN 81 HOMOLOG"/>
    <property type="match status" value="1"/>
</dbReference>
<dbReference type="InterPro" id="IPR041146">
    <property type="entry name" value="IFT81_CH"/>
</dbReference>
<evidence type="ECO:0000313" key="9">
    <source>
        <dbReference type="EMBL" id="KAJ8310527.1"/>
    </source>
</evidence>
<dbReference type="Pfam" id="PF18383">
    <property type="entry name" value="IFT81_CH"/>
    <property type="match status" value="1"/>
</dbReference>
<evidence type="ECO:0000256" key="2">
    <source>
        <dbReference type="ARBA" id="ARBA00022794"/>
    </source>
</evidence>
<feature type="region of interest" description="Disordered" evidence="7">
    <location>
        <begin position="129"/>
        <end position="150"/>
    </location>
</feature>
<keyword evidence="2" id="KW-0970">Cilium biogenesis/degradation</keyword>
<name>A0ABQ9F3Q6_TEGGR</name>
<feature type="domain" description="IFT81 calponin homology" evidence="8">
    <location>
        <begin position="1"/>
        <end position="37"/>
    </location>
</feature>
<dbReference type="InterPro" id="IPR029600">
    <property type="entry name" value="IFT81"/>
</dbReference>
<evidence type="ECO:0000256" key="3">
    <source>
        <dbReference type="ARBA" id="ARBA00023054"/>
    </source>
</evidence>
<proteinExistence type="inferred from homology"/>
<dbReference type="PANTHER" id="PTHR15614">
    <property type="entry name" value="INTRAFLAGELLAR TRANSPORT PROTEIN 81 HOMOLOG"/>
    <property type="match status" value="1"/>
</dbReference>
<dbReference type="Proteomes" id="UP001217089">
    <property type="component" value="Unassembled WGS sequence"/>
</dbReference>
<evidence type="ECO:0000313" key="10">
    <source>
        <dbReference type="Proteomes" id="UP001217089"/>
    </source>
</evidence>
<organism evidence="9 10">
    <name type="scientific">Tegillarca granosa</name>
    <name type="common">Malaysian cockle</name>
    <name type="synonym">Anadara granosa</name>
    <dbReference type="NCBI Taxonomy" id="220873"/>
    <lineage>
        <taxon>Eukaryota</taxon>
        <taxon>Metazoa</taxon>
        <taxon>Spiralia</taxon>
        <taxon>Lophotrochozoa</taxon>
        <taxon>Mollusca</taxon>
        <taxon>Bivalvia</taxon>
        <taxon>Autobranchia</taxon>
        <taxon>Pteriomorphia</taxon>
        <taxon>Arcoida</taxon>
        <taxon>Arcoidea</taxon>
        <taxon>Arcidae</taxon>
        <taxon>Tegillarca</taxon>
    </lineage>
</organism>
<accession>A0ABQ9F3Q6</accession>
<keyword evidence="10" id="KW-1185">Reference proteome</keyword>
<comment type="similarity">
    <text evidence="6">Belongs to the IFT81 family.</text>
</comment>
<keyword evidence="4" id="KW-0969">Cilium</keyword>
<dbReference type="Gene3D" id="1.10.418.70">
    <property type="entry name" value="Intraflagellar transport protein 81, N-terminal domain"/>
    <property type="match status" value="1"/>
</dbReference>
<keyword evidence="5" id="KW-0966">Cell projection</keyword>
<evidence type="ECO:0000256" key="7">
    <source>
        <dbReference type="SAM" id="MobiDB-lite"/>
    </source>
</evidence>
<dbReference type="InterPro" id="IPR043016">
    <property type="entry name" value="IFT81_N_sf"/>
</dbReference>
<keyword evidence="3" id="KW-0175">Coiled coil</keyword>
<evidence type="ECO:0000256" key="6">
    <source>
        <dbReference type="ARBA" id="ARBA00043983"/>
    </source>
</evidence>
<reference evidence="9 10" key="1">
    <citation type="submission" date="2022-12" db="EMBL/GenBank/DDBJ databases">
        <title>Chromosome-level genome of Tegillarca granosa.</title>
        <authorList>
            <person name="Kim J."/>
        </authorList>
    </citation>
    <scope>NUCLEOTIDE SEQUENCE [LARGE SCALE GENOMIC DNA]</scope>
    <source>
        <strain evidence="9">Teg-2019</strain>
        <tissue evidence="9">Adductor muscle</tissue>
    </source>
</reference>